<accession>A0ABW0IDD1</accession>
<evidence type="ECO:0000256" key="2">
    <source>
        <dbReference type="ARBA" id="ARBA00023015"/>
    </source>
</evidence>
<gene>
    <name evidence="7" type="ORF">ACFPMF_14280</name>
</gene>
<dbReference type="SUPFAM" id="SSF88946">
    <property type="entry name" value="Sigma2 domain of RNA polymerase sigma factors"/>
    <property type="match status" value="1"/>
</dbReference>
<dbReference type="Proteomes" id="UP001596106">
    <property type="component" value="Unassembled WGS sequence"/>
</dbReference>
<dbReference type="InterPro" id="IPR013324">
    <property type="entry name" value="RNA_pol_sigma_r3/r4-like"/>
</dbReference>
<keyword evidence="8" id="KW-1185">Reference proteome</keyword>
<dbReference type="PANTHER" id="PTHR43133:SF46">
    <property type="entry name" value="RNA POLYMERASE SIGMA-70 FACTOR ECF SUBFAMILY"/>
    <property type="match status" value="1"/>
</dbReference>
<dbReference type="NCBIfam" id="TIGR02937">
    <property type="entry name" value="sigma70-ECF"/>
    <property type="match status" value="1"/>
</dbReference>
<dbReference type="InterPro" id="IPR007627">
    <property type="entry name" value="RNA_pol_sigma70_r2"/>
</dbReference>
<sequence>MNSSRHKPALENEEFLWELFREGDKDALGNLARIYYRVLYNYAKKFSRDPEFIKDCIQELFLKLWDKRENISKTVSVRAYLFKAIRNTILDEVARLQRFQQAIEPSFDTNPMEPGIDEVWIENEMADYRITLLTEVIAQLSKRQQEIIYLRFYEGLTTQETAEIMGLGYQSVSNLLYRTLKELKEAWVSTGFLLFLLSFSPIC</sequence>
<organism evidence="7 8">
    <name type="scientific">Larkinella bovis</name>
    <dbReference type="NCBI Taxonomy" id="683041"/>
    <lineage>
        <taxon>Bacteria</taxon>
        <taxon>Pseudomonadati</taxon>
        <taxon>Bacteroidota</taxon>
        <taxon>Cytophagia</taxon>
        <taxon>Cytophagales</taxon>
        <taxon>Spirosomataceae</taxon>
        <taxon>Larkinella</taxon>
    </lineage>
</organism>
<name>A0ABW0IDD1_9BACT</name>
<keyword evidence="3" id="KW-0731">Sigma factor</keyword>
<evidence type="ECO:0000313" key="7">
    <source>
        <dbReference type="EMBL" id="MFC5410490.1"/>
    </source>
</evidence>
<dbReference type="Gene3D" id="1.10.10.10">
    <property type="entry name" value="Winged helix-like DNA-binding domain superfamily/Winged helix DNA-binding domain"/>
    <property type="match status" value="1"/>
</dbReference>
<dbReference type="Gene3D" id="1.10.1740.10">
    <property type="match status" value="1"/>
</dbReference>
<dbReference type="Pfam" id="PF08281">
    <property type="entry name" value="Sigma70_r4_2"/>
    <property type="match status" value="1"/>
</dbReference>
<keyword evidence="2" id="KW-0805">Transcription regulation</keyword>
<dbReference type="InterPro" id="IPR036388">
    <property type="entry name" value="WH-like_DNA-bd_sf"/>
</dbReference>
<evidence type="ECO:0000256" key="1">
    <source>
        <dbReference type="ARBA" id="ARBA00010641"/>
    </source>
</evidence>
<dbReference type="InterPro" id="IPR039425">
    <property type="entry name" value="RNA_pol_sigma-70-like"/>
</dbReference>
<evidence type="ECO:0000259" key="6">
    <source>
        <dbReference type="Pfam" id="PF08281"/>
    </source>
</evidence>
<evidence type="ECO:0000313" key="8">
    <source>
        <dbReference type="Proteomes" id="UP001596106"/>
    </source>
</evidence>
<dbReference type="Pfam" id="PF04542">
    <property type="entry name" value="Sigma70_r2"/>
    <property type="match status" value="1"/>
</dbReference>
<comment type="caution">
    <text evidence="7">The sequence shown here is derived from an EMBL/GenBank/DDBJ whole genome shotgun (WGS) entry which is preliminary data.</text>
</comment>
<dbReference type="CDD" id="cd06171">
    <property type="entry name" value="Sigma70_r4"/>
    <property type="match status" value="1"/>
</dbReference>
<dbReference type="EMBL" id="JBHSMA010000004">
    <property type="protein sequence ID" value="MFC5410490.1"/>
    <property type="molecule type" value="Genomic_DNA"/>
</dbReference>
<reference evidence="8" key="1">
    <citation type="journal article" date="2019" name="Int. J. Syst. Evol. Microbiol.">
        <title>The Global Catalogue of Microorganisms (GCM) 10K type strain sequencing project: providing services to taxonomists for standard genome sequencing and annotation.</title>
        <authorList>
            <consortium name="The Broad Institute Genomics Platform"/>
            <consortium name="The Broad Institute Genome Sequencing Center for Infectious Disease"/>
            <person name="Wu L."/>
            <person name="Ma J."/>
        </authorList>
    </citation>
    <scope>NUCLEOTIDE SEQUENCE [LARGE SCALE GENOMIC DNA]</scope>
    <source>
        <strain evidence="8">CCUG 55250</strain>
    </source>
</reference>
<dbReference type="InterPro" id="IPR014284">
    <property type="entry name" value="RNA_pol_sigma-70_dom"/>
</dbReference>
<dbReference type="InterPro" id="IPR013325">
    <property type="entry name" value="RNA_pol_sigma_r2"/>
</dbReference>
<keyword evidence="4" id="KW-0804">Transcription</keyword>
<dbReference type="InterPro" id="IPR013249">
    <property type="entry name" value="RNA_pol_sigma70_r4_t2"/>
</dbReference>
<evidence type="ECO:0000256" key="4">
    <source>
        <dbReference type="ARBA" id="ARBA00023163"/>
    </source>
</evidence>
<evidence type="ECO:0000259" key="5">
    <source>
        <dbReference type="Pfam" id="PF04542"/>
    </source>
</evidence>
<feature type="domain" description="RNA polymerase sigma factor 70 region 4 type 2" evidence="6">
    <location>
        <begin position="132"/>
        <end position="183"/>
    </location>
</feature>
<feature type="domain" description="RNA polymerase sigma-70 region 2" evidence="5">
    <location>
        <begin position="32"/>
        <end position="98"/>
    </location>
</feature>
<dbReference type="PANTHER" id="PTHR43133">
    <property type="entry name" value="RNA POLYMERASE ECF-TYPE SIGMA FACTO"/>
    <property type="match status" value="1"/>
</dbReference>
<comment type="similarity">
    <text evidence="1">Belongs to the sigma-70 factor family. ECF subfamily.</text>
</comment>
<protein>
    <submittedName>
        <fullName evidence="7">RNA polymerase sigma factor</fullName>
    </submittedName>
</protein>
<dbReference type="RefSeq" id="WP_379846111.1">
    <property type="nucleotide sequence ID" value="NZ_JBHSMA010000004.1"/>
</dbReference>
<evidence type="ECO:0000256" key="3">
    <source>
        <dbReference type="ARBA" id="ARBA00023082"/>
    </source>
</evidence>
<dbReference type="SUPFAM" id="SSF88659">
    <property type="entry name" value="Sigma3 and sigma4 domains of RNA polymerase sigma factors"/>
    <property type="match status" value="1"/>
</dbReference>
<proteinExistence type="inferred from homology"/>